<name>A0AAF0ZD16_SOLVR</name>
<keyword evidence="2" id="KW-1185">Reference proteome</keyword>
<accession>A0AAF0ZD16</accession>
<reference evidence="1" key="1">
    <citation type="submission" date="2023-08" db="EMBL/GenBank/DDBJ databases">
        <title>A de novo genome assembly of Solanum verrucosum Schlechtendal, a Mexican diploid species geographically isolated from the other diploid A-genome species in potato relatives.</title>
        <authorList>
            <person name="Hosaka K."/>
        </authorList>
    </citation>
    <scope>NUCLEOTIDE SEQUENCE</scope>
    <source>
        <tissue evidence="1">Young leaves</tissue>
    </source>
</reference>
<dbReference type="AlphaFoldDB" id="A0AAF0ZD16"/>
<proteinExistence type="predicted"/>
<evidence type="ECO:0000313" key="2">
    <source>
        <dbReference type="Proteomes" id="UP001234989"/>
    </source>
</evidence>
<sequence length="59" mass="6999">MLCSDARETNNHMFLYCRVTSQLWTMFLSLTETKWSMPEHTTNLLSCWIRRGGSKTQKK</sequence>
<protein>
    <submittedName>
        <fullName evidence="1">Uncharacterized protein</fullName>
    </submittedName>
</protein>
<organism evidence="1 2">
    <name type="scientific">Solanum verrucosum</name>
    <dbReference type="NCBI Taxonomy" id="315347"/>
    <lineage>
        <taxon>Eukaryota</taxon>
        <taxon>Viridiplantae</taxon>
        <taxon>Streptophyta</taxon>
        <taxon>Embryophyta</taxon>
        <taxon>Tracheophyta</taxon>
        <taxon>Spermatophyta</taxon>
        <taxon>Magnoliopsida</taxon>
        <taxon>eudicotyledons</taxon>
        <taxon>Gunneridae</taxon>
        <taxon>Pentapetalae</taxon>
        <taxon>asterids</taxon>
        <taxon>lamiids</taxon>
        <taxon>Solanales</taxon>
        <taxon>Solanaceae</taxon>
        <taxon>Solanoideae</taxon>
        <taxon>Solaneae</taxon>
        <taxon>Solanum</taxon>
    </lineage>
</organism>
<evidence type="ECO:0000313" key="1">
    <source>
        <dbReference type="EMBL" id="WMV37621.1"/>
    </source>
</evidence>
<dbReference type="EMBL" id="CP133618">
    <property type="protein sequence ID" value="WMV37621.1"/>
    <property type="molecule type" value="Genomic_DNA"/>
</dbReference>
<gene>
    <name evidence="1" type="ORF">MTR67_031006</name>
</gene>
<dbReference type="Proteomes" id="UP001234989">
    <property type="component" value="Chromosome 7"/>
</dbReference>